<dbReference type="Proteomes" id="UP000189229">
    <property type="component" value="Unassembled WGS sequence"/>
</dbReference>
<dbReference type="AlphaFoldDB" id="A0A1V3XB77"/>
<organism evidence="1 2">
    <name type="scientific">Mycobacterium kansasii</name>
    <dbReference type="NCBI Taxonomy" id="1768"/>
    <lineage>
        <taxon>Bacteria</taxon>
        <taxon>Bacillati</taxon>
        <taxon>Actinomycetota</taxon>
        <taxon>Actinomycetes</taxon>
        <taxon>Mycobacteriales</taxon>
        <taxon>Mycobacteriaceae</taxon>
        <taxon>Mycobacterium</taxon>
    </lineage>
</organism>
<dbReference type="EMBL" id="MVBM01000003">
    <property type="protein sequence ID" value="OOK75986.1"/>
    <property type="molecule type" value="Genomic_DNA"/>
</dbReference>
<comment type="caution">
    <text evidence="1">The sequence shown here is derived from an EMBL/GenBank/DDBJ whole genome shotgun (WGS) entry which is preliminary data.</text>
</comment>
<protein>
    <submittedName>
        <fullName evidence="1">Uncharacterized protein</fullName>
    </submittedName>
</protein>
<proteinExistence type="predicted"/>
<gene>
    <name evidence="1" type="ORF">BZL30_3479</name>
</gene>
<reference evidence="1 2" key="1">
    <citation type="submission" date="2017-02" db="EMBL/GenBank/DDBJ databases">
        <title>Complete genome sequences of Mycobacterium kansasii strains isolated from rhesus macaques.</title>
        <authorList>
            <person name="Panda A."/>
            <person name="Nagaraj S."/>
            <person name="Zhao X."/>
            <person name="Tettelin H."/>
            <person name="Detolla L.J."/>
        </authorList>
    </citation>
    <scope>NUCLEOTIDE SEQUENCE [LARGE SCALE GENOMIC DNA]</scope>
    <source>
        <strain evidence="1 2">11-3813</strain>
    </source>
</reference>
<name>A0A1V3XB77_MYCKA</name>
<accession>A0A1V3XB77</accession>
<evidence type="ECO:0000313" key="1">
    <source>
        <dbReference type="EMBL" id="OOK75986.1"/>
    </source>
</evidence>
<sequence length="195" mass="20516">MTSNDQTPTRLDFARAAALIAHHIRQDVAGVTKIIRTAEADRRLSALLWAVADTAIAEDGNTIGTPEGIRALGELALDMATHATDEAPGTDQRAHGRDIKRAAMFFRYRQHNDSDGANSVLCEAEEAGRATALIGAAAALAYMAAGSTLATPGGLAGLERVARTLNRPDTPGRGDDHDRCPTGHRCGAIACMCSK</sequence>
<evidence type="ECO:0000313" key="2">
    <source>
        <dbReference type="Proteomes" id="UP000189229"/>
    </source>
</evidence>